<dbReference type="CDD" id="cd02440">
    <property type="entry name" value="AdoMet_MTases"/>
    <property type="match status" value="1"/>
</dbReference>
<dbReference type="InterPro" id="IPR029063">
    <property type="entry name" value="SAM-dependent_MTases_sf"/>
</dbReference>
<dbReference type="EC" id="2.1.1.77" evidence="3"/>
<accession>A0ABP7IAW0</accession>
<evidence type="ECO:0000313" key="12">
    <source>
        <dbReference type="EMBL" id="GAA3813761.1"/>
    </source>
</evidence>
<evidence type="ECO:0000256" key="10">
    <source>
        <dbReference type="ARBA" id="ARBA00031323"/>
    </source>
</evidence>
<dbReference type="Proteomes" id="UP001501821">
    <property type="component" value="Unassembled WGS sequence"/>
</dbReference>
<comment type="subcellular location">
    <subcellularLocation>
        <location evidence="1">Cytoplasm</location>
    </subcellularLocation>
</comment>
<evidence type="ECO:0000256" key="5">
    <source>
        <dbReference type="ARBA" id="ARBA00022490"/>
    </source>
</evidence>
<proteinExistence type="inferred from homology"/>
<evidence type="ECO:0000256" key="2">
    <source>
        <dbReference type="ARBA" id="ARBA00005369"/>
    </source>
</evidence>
<reference evidence="13" key="1">
    <citation type="journal article" date="2019" name="Int. J. Syst. Evol. Microbiol.">
        <title>The Global Catalogue of Microorganisms (GCM) 10K type strain sequencing project: providing services to taxonomists for standard genome sequencing and annotation.</title>
        <authorList>
            <consortium name="The Broad Institute Genomics Platform"/>
            <consortium name="The Broad Institute Genome Sequencing Center for Infectious Disease"/>
            <person name="Wu L."/>
            <person name="Ma J."/>
        </authorList>
    </citation>
    <scope>NUCLEOTIDE SEQUENCE [LARGE SCALE GENOMIC DNA]</scope>
    <source>
        <strain evidence="13">JCM 16953</strain>
    </source>
</reference>
<dbReference type="RefSeq" id="WP_344773923.1">
    <property type="nucleotide sequence ID" value="NZ_BAABAH010000004.1"/>
</dbReference>
<evidence type="ECO:0000256" key="3">
    <source>
        <dbReference type="ARBA" id="ARBA00011890"/>
    </source>
</evidence>
<evidence type="ECO:0000256" key="9">
    <source>
        <dbReference type="ARBA" id="ARBA00030757"/>
    </source>
</evidence>
<evidence type="ECO:0000313" key="13">
    <source>
        <dbReference type="Proteomes" id="UP001501821"/>
    </source>
</evidence>
<sequence>MSRVAEAFAAVPRDGFLPPEQRRFVRRDGALPIGYGATNSQPSTVRAMLELLDARPGDRVLDVGAGSGWTTALLAWLVGPEGRVVGVERIPQVLDFGRANLTAAGPAGPVELHLARPGALGWPEAAPYDRVLVSADASAVPAPLVDQLAPDGVMVIPVRGEMLRIVRRADDPQPEVERHGRYSFVPLVEE</sequence>
<protein>
    <recommendedName>
        <fullName evidence="4">Protein-L-isoaspartate O-methyltransferase</fullName>
        <ecNumber evidence="3">2.1.1.77</ecNumber>
    </recommendedName>
    <alternativeName>
        <fullName evidence="11">L-isoaspartyl protein carboxyl methyltransferase</fullName>
    </alternativeName>
    <alternativeName>
        <fullName evidence="9">Protein L-isoaspartyl methyltransferase</fullName>
    </alternativeName>
    <alternativeName>
        <fullName evidence="10">Protein-beta-aspartate methyltransferase</fullName>
    </alternativeName>
</protein>
<organism evidence="12 13">
    <name type="scientific">Nocardioides panacisoli</name>
    <dbReference type="NCBI Taxonomy" id="627624"/>
    <lineage>
        <taxon>Bacteria</taxon>
        <taxon>Bacillati</taxon>
        <taxon>Actinomycetota</taxon>
        <taxon>Actinomycetes</taxon>
        <taxon>Propionibacteriales</taxon>
        <taxon>Nocardioidaceae</taxon>
        <taxon>Nocardioides</taxon>
    </lineage>
</organism>
<dbReference type="Pfam" id="PF01135">
    <property type="entry name" value="PCMT"/>
    <property type="match status" value="1"/>
</dbReference>
<name>A0ABP7IAW0_9ACTN</name>
<evidence type="ECO:0000256" key="1">
    <source>
        <dbReference type="ARBA" id="ARBA00004496"/>
    </source>
</evidence>
<keyword evidence="5" id="KW-0963">Cytoplasm</keyword>
<dbReference type="PANTHER" id="PTHR11579:SF0">
    <property type="entry name" value="PROTEIN-L-ISOASPARTATE(D-ASPARTATE) O-METHYLTRANSFERASE"/>
    <property type="match status" value="1"/>
</dbReference>
<dbReference type="InterPro" id="IPR000682">
    <property type="entry name" value="PCMT"/>
</dbReference>
<keyword evidence="6" id="KW-0489">Methyltransferase</keyword>
<dbReference type="SUPFAM" id="SSF53335">
    <property type="entry name" value="S-adenosyl-L-methionine-dependent methyltransferases"/>
    <property type="match status" value="1"/>
</dbReference>
<dbReference type="EMBL" id="BAABAH010000004">
    <property type="protein sequence ID" value="GAA3813761.1"/>
    <property type="molecule type" value="Genomic_DNA"/>
</dbReference>
<dbReference type="Gene3D" id="3.40.50.150">
    <property type="entry name" value="Vaccinia Virus protein VP39"/>
    <property type="match status" value="1"/>
</dbReference>
<evidence type="ECO:0000256" key="4">
    <source>
        <dbReference type="ARBA" id="ARBA00013346"/>
    </source>
</evidence>
<evidence type="ECO:0000256" key="11">
    <source>
        <dbReference type="ARBA" id="ARBA00031350"/>
    </source>
</evidence>
<comment type="similarity">
    <text evidence="2">Belongs to the methyltransferase superfamily. L-isoaspartyl/D-aspartyl protein methyltransferase family.</text>
</comment>
<gene>
    <name evidence="12" type="ORF">GCM10022242_15020</name>
</gene>
<keyword evidence="8" id="KW-0949">S-adenosyl-L-methionine</keyword>
<keyword evidence="13" id="KW-1185">Reference proteome</keyword>
<keyword evidence="7" id="KW-0808">Transferase</keyword>
<comment type="caution">
    <text evidence="12">The sequence shown here is derived from an EMBL/GenBank/DDBJ whole genome shotgun (WGS) entry which is preliminary data.</text>
</comment>
<evidence type="ECO:0000256" key="8">
    <source>
        <dbReference type="ARBA" id="ARBA00022691"/>
    </source>
</evidence>
<dbReference type="PANTHER" id="PTHR11579">
    <property type="entry name" value="PROTEIN-L-ISOASPARTATE O-METHYLTRANSFERASE"/>
    <property type="match status" value="1"/>
</dbReference>
<evidence type="ECO:0000256" key="7">
    <source>
        <dbReference type="ARBA" id="ARBA00022679"/>
    </source>
</evidence>
<evidence type="ECO:0000256" key="6">
    <source>
        <dbReference type="ARBA" id="ARBA00022603"/>
    </source>
</evidence>